<feature type="region of interest" description="Disordered" evidence="1">
    <location>
        <begin position="121"/>
        <end position="179"/>
    </location>
</feature>
<organism evidence="2 3">
    <name type="scientific">Oxytricha trifallax</name>
    <dbReference type="NCBI Taxonomy" id="1172189"/>
    <lineage>
        <taxon>Eukaryota</taxon>
        <taxon>Sar</taxon>
        <taxon>Alveolata</taxon>
        <taxon>Ciliophora</taxon>
        <taxon>Intramacronucleata</taxon>
        <taxon>Spirotrichea</taxon>
        <taxon>Stichotrichia</taxon>
        <taxon>Sporadotrichida</taxon>
        <taxon>Oxytrichidae</taxon>
        <taxon>Oxytrichinae</taxon>
        <taxon>Oxytricha</taxon>
    </lineage>
</organism>
<sequence>MQRYYLMFNLEVGLMKLEIRISGISIREEDLELITDNRNQNLWQANWDAKGTEMINQSSHADNWDEMMIQGGDKMLLEQTQTGQEWKFSDLEENITEIEGFLYTKGQKISGKFEKRKEETRELELTKDQQRIKPSLKGKEAQTTETVAVEEAGNSNVNEKEAQRVNMNGEEPHMNKEEK</sequence>
<dbReference type="AlphaFoldDB" id="A0A073I0Q0"/>
<accession>A0A073I0Q0</accession>
<feature type="compositionally biased region" description="Basic and acidic residues" evidence="1">
    <location>
        <begin position="170"/>
        <end position="179"/>
    </location>
</feature>
<reference evidence="3" key="1">
    <citation type="journal article" date="2014" name="Cell">
        <title>The Architecture of a Scrambled Genome Reveals Massive Levels of Genomic Rearrangement during Development.</title>
        <authorList>
            <person name="Chen X."/>
            <person name="Bracht J.R."/>
            <person name="Goldman A.D."/>
            <person name="Dolzhenko E."/>
            <person name="Clay D.M."/>
            <person name="Swart E.C."/>
            <person name="Perlman D.H."/>
            <person name="Doak T.G."/>
            <person name="Stuart A."/>
            <person name="Amemiya C.T."/>
            <person name="Sebra R.P."/>
            <person name="Landweber L.F."/>
        </authorList>
    </citation>
    <scope>NUCLEOTIDE SEQUENCE [LARGE SCALE GENOMIC DNA]</scope>
    <source>
        <strain evidence="3">JRB310</strain>
    </source>
</reference>
<evidence type="ECO:0000313" key="2">
    <source>
        <dbReference type="EMBL" id="KEJ83060.1"/>
    </source>
</evidence>
<comment type="caution">
    <text evidence="2">The sequence shown here is derived from an EMBL/GenBank/DDBJ whole genome shotgun (WGS) entry which is preliminary data.</text>
</comment>
<keyword evidence="3" id="KW-1185">Reference proteome</keyword>
<gene>
    <name evidence="2" type="ORF">OXYTRIMIC_321</name>
</gene>
<protein>
    <submittedName>
        <fullName evidence="2">Uncharacterized protein</fullName>
    </submittedName>
</protein>
<evidence type="ECO:0000313" key="3">
    <source>
        <dbReference type="Proteomes" id="UP000053232"/>
    </source>
</evidence>
<proteinExistence type="predicted"/>
<feature type="compositionally biased region" description="Low complexity" evidence="1">
    <location>
        <begin position="143"/>
        <end position="152"/>
    </location>
</feature>
<feature type="compositionally biased region" description="Basic and acidic residues" evidence="1">
    <location>
        <begin position="121"/>
        <end position="142"/>
    </location>
</feature>
<evidence type="ECO:0000256" key="1">
    <source>
        <dbReference type="SAM" id="MobiDB-lite"/>
    </source>
</evidence>
<dbReference type="Proteomes" id="UP000053232">
    <property type="component" value="Unassembled WGS sequence"/>
</dbReference>
<dbReference type="EMBL" id="ARYC01000783">
    <property type="protein sequence ID" value="KEJ83060.1"/>
    <property type="molecule type" value="Genomic_DNA"/>
</dbReference>
<name>A0A073I0Q0_9SPIT</name>